<evidence type="ECO:0000313" key="2">
    <source>
        <dbReference type="Proteomes" id="UP000003688"/>
    </source>
</evidence>
<gene>
    <name evidence="1" type="ORF">Cflav_PD0153</name>
</gene>
<name>B9XSR1_PEDPL</name>
<proteinExistence type="predicted"/>
<dbReference type="RefSeq" id="WP_007418844.1">
    <property type="nucleotide sequence ID" value="NZ_ABOX02000085.1"/>
</dbReference>
<reference evidence="1 2" key="1">
    <citation type="journal article" date="2011" name="J. Bacteriol.">
        <title>Genome sequence of 'Pedosphaera parvula' Ellin514, an aerobic Verrucomicrobial isolate from pasture soil.</title>
        <authorList>
            <person name="Kant R."/>
            <person name="van Passel M.W."/>
            <person name="Sangwan P."/>
            <person name="Palva A."/>
            <person name="Lucas S."/>
            <person name="Copeland A."/>
            <person name="Lapidus A."/>
            <person name="Glavina Del Rio T."/>
            <person name="Dalin E."/>
            <person name="Tice H."/>
            <person name="Bruce D."/>
            <person name="Goodwin L."/>
            <person name="Pitluck S."/>
            <person name="Chertkov O."/>
            <person name="Larimer F.W."/>
            <person name="Land M.L."/>
            <person name="Hauser L."/>
            <person name="Brettin T.S."/>
            <person name="Detter J.C."/>
            <person name="Han S."/>
            <person name="de Vos W.M."/>
            <person name="Janssen P.H."/>
            <person name="Smidt H."/>
        </authorList>
    </citation>
    <scope>NUCLEOTIDE SEQUENCE [LARGE SCALE GENOMIC DNA]</scope>
    <source>
        <strain evidence="1 2">Ellin514</strain>
    </source>
</reference>
<keyword evidence="2" id="KW-1185">Reference proteome</keyword>
<protein>
    <submittedName>
        <fullName evidence="1">Uncharacterized protein</fullName>
    </submittedName>
</protein>
<organism evidence="1 2">
    <name type="scientific">Pedosphaera parvula (strain Ellin514)</name>
    <dbReference type="NCBI Taxonomy" id="320771"/>
    <lineage>
        <taxon>Bacteria</taxon>
        <taxon>Pseudomonadati</taxon>
        <taxon>Verrucomicrobiota</taxon>
        <taxon>Pedosphaerae</taxon>
        <taxon>Pedosphaerales</taxon>
        <taxon>Pedosphaeraceae</taxon>
        <taxon>Pedosphaera</taxon>
    </lineage>
</organism>
<evidence type="ECO:0000313" key="1">
    <source>
        <dbReference type="EMBL" id="EEF57113.1"/>
    </source>
</evidence>
<comment type="caution">
    <text evidence="1">The sequence shown here is derived from an EMBL/GenBank/DDBJ whole genome shotgun (WGS) entry which is preliminary data.</text>
</comment>
<dbReference type="AlphaFoldDB" id="B9XSR1"/>
<sequence>MPLDAPPQFEHGHISPNLIVENAIMRVMNDATQPQQDWRLQGHIRNQSNSPLEEIKCDVSYFAPDGTFLGLDMTNFYELDKMDPGESAPIDIHLKMPLHTVRCVMNIHSKKKSHNLEGALNDYLDRLDAVSKERDRKAEGVE</sequence>
<dbReference type="EMBL" id="ABOX02000085">
    <property type="protein sequence ID" value="EEF57113.1"/>
    <property type="molecule type" value="Genomic_DNA"/>
</dbReference>
<dbReference type="STRING" id="320771.Cflav_PD0153"/>
<accession>B9XSR1</accession>
<dbReference type="Proteomes" id="UP000003688">
    <property type="component" value="Unassembled WGS sequence"/>
</dbReference>